<dbReference type="HOGENOM" id="CLU_078038_0_0_1"/>
<accession>A0A0C2WZA2</accession>
<sequence length="260" mass="29162">MANIIRLPKSSNKWTQNELDAYNIKISFQNATTFFNIPQAALPQPTISEEVLMTESADDTVTADNYTLLALMELAMIPDGAKVSTAVVDFMVQLFNALGYTHCPRITCTRLKIQLLICGEYKYAKPDVCIIDRSSRDDIILITHMEKKFGRDPNPSQLVAGAIATFQHNNMCRRALGLDPLENKIIPGITMFGTMPTFFKIPITTELVKSIECGEYPATPTVVLGHVPDIPRHRQSDGMKPLDNRCLILQCFEAFKQFVF</sequence>
<keyword evidence="2" id="KW-1185">Reference proteome</keyword>
<dbReference type="InParanoid" id="A0A0C2WZA2"/>
<dbReference type="Proteomes" id="UP000054549">
    <property type="component" value="Unassembled WGS sequence"/>
</dbReference>
<dbReference type="STRING" id="946122.A0A0C2WZA2"/>
<evidence type="ECO:0000313" key="2">
    <source>
        <dbReference type="Proteomes" id="UP000054549"/>
    </source>
</evidence>
<gene>
    <name evidence="1" type="ORF">M378DRAFT_81563</name>
</gene>
<proteinExistence type="predicted"/>
<reference evidence="1 2" key="1">
    <citation type="submission" date="2014-04" db="EMBL/GenBank/DDBJ databases">
        <title>Evolutionary Origins and Diversification of the Mycorrhizal Mutualists.</title>
        <authorList>
            <consortium name="DOE Joint Genome Institute"/>
            <consortium name="Mycorrhizal Genomics Consortium"/>
            <person name="Kohler A."/>
            <person name="Kuo A."/>
            <person name="Nagy L.G."/>
            <person name="Floudas D."/>
            <person name="Copeland A."/>
            <person name="Barry K.W."/>
            <person name="Cichocki N."/>
            <person name="Veneault-Fourrey C."/>
            <person name="LaButti K."/>
            <person name="Lindquist E.A."/>
            <person name="Lipzen A."/>
            <person name="Lundell T."/>
            <person name="Morin E."/>
            <person name="Murat C."/>
            <person name="Riley R."/>
            <person name="Ohm R."/>
            <person name="Sun H."/>
            <person name="Tunlid A."/>
            <person name="Henrissat B."/>
            <person name="Grigoriev I.V."/>
            <person name="Hibbett D.S."/>
            <person name="Martin F."/>
        </authorList>
    </citation>
    <scope>NUCLEOTIDE SEQUENCE [LARGE SCALE GENOMIC DNA]</scope>
    <source>
        <strain evidence="1 2">Koide BX008</strain>
    </source>
</reference>
<dbReference type="OrthoDB" id="3258141at2759"/>
<dbReference type="EMBL" id="KN818274">
    <property type="protein sequence ID" value="KIL62201.1"/>
    <property type="molecule type" value="Genomic_DNA"/>
</dbReference>
<organism evidence="1 2">
    <name type="scientific">Amanita muscaria (strain Koide BX008)</name>
    <dbReference type="NCBI Taxonomy" id="946122"/>
    <lineage>
        <taxon>Eukaryota</taxon>
        <taxon>Fungi</taxon>
        <taxon>Dikarya</taxon>
        <taxon>Basidiomycota</taxon>
        <taxon>Agaricomycotina</taxon>
        <taxon>Agaricomycetes</taxon>
        <taxon>Agaricomycetidae</taxon>
        <taxon>Agaricales</taxon>
        <taxon>Pluteineae</taxon>
        <taxon>Amanitaceae</taxon>
        <taxon>Amanita</taxon>
    </lineage>
</organism>
<dbReference type="AlphaFoldDB" id="A0A0C2WZA2"/>
<evidence type="ECO:0000313" key="1">
    <source>
        <dbReference type="EMBL" id="KIL62201.1"/>
    </source>
</evidence>
<name>A0A0C2WZA2_AMAMK</name>
<protein>
    <submittedName>
        <fullName evidence="1">Uncharacterized protein</fullName>
    </submittedName>
</protein>